<feature type="region of interest" description="Disordered" evidence="1">
    <location>
        <begin position="39"/>
        <end position="74"/>
    </location>
</feature>
<dbReference type="GeneID" id="69986988"/>
<feature type="compositionally biased region" description="Polar residues" evidence="1">
    <location>
        <begin position="39"/>
        <end position="57"/>
    </location>
</feature>
<gene>
    <name evidence="2" type="ORF">NE863_01005</name>
    <name evidence="3" type="ORF">P4B07_00995</name>
</gene>
<evidence type="ECO:0000256" key="1">
    <source>
        <dbReference type="SAM" id="MobiDB-lite"/>
    </source>
</evidence>
<evidence type="ECO:0000313" key="4">
    <source>
        <dbReference type="Proteomes" id="UP001055460"/>
    </source>
</evidence>
<dbReference type="RefSeq" id="WP_034797046.1">
    <property type="nucleotide sequence ID" value="NZ_CAXURO020000001.1"/>
</dbReference>
<proteinExistence type="predicted"/>
<organism evidence="2 4">
    <name type="scientific">Ensifer adhaerens</name>
    <name type="common">Sinorhizobium morelense</name>
    <dbReference type="NCBI Taxonomy" id="106592"/>
    <lineage>
        <taxon>Bacteria</taxon>
        <taxon>Pseudomonadati</taxon>
        <taxon>Pseudomonadota</taxon>
        <taxon>Alphaproteobacteria</taxon>
        <taxon>Hyphomicrobiales</taxon>
        <taxon>Rhizobiaceae</taxon>
        <taxon>Sinorhizobium/Ensifer group</taxon>
        <taxon>Ensifer</taxon>
    </lineage>
</organism>
<accession>A0A9Q9D9G1</accession>
<reference evidence="3 5" key="2">
    <citation type="submission" date="2023-03" db="EMBL/GenBank/DDBJ databases">
        <title>Comparative genome and transcriptome analysis combination mining strategies for increasing vitamin B12 production of Ensifer adhaerens strain.</title>
        <authorList>
            <person name="Yongheng L."/>
        </authorList>
    </citation>
    <scope>NUCLEOTIDE SEQUENCE [LARGE SCALE GENOMIC DNA]</scope>
    <source>
        <strain evidence="3 5">Casida A-T305</strain>
    </source>
</reference>
<dbReference type="KEGG" id="eah:FA04_01010"/>
<dbReference type="EMBL" id="CP121308">
    <property type="protein sequence ID" value="WFP90986.1"/>
    <property type="molecule type" value="Genomic_DNA"/>
</dbReference>
<protein>
    <submittedName>
        <fullName evidence="2">Uncharacterized protein</fullName>
    </submittedName>
</protein>
<evidence type="ECO:0000313" key="5">
    <source>
        <dbReference type="Proteomes" id="UP001214094"/>
    </source>
</evidence>
<sequence length="135" mass="14037">MDRMGGGSKNIQAGRLLAVLWLFCASFAMQVISVGQSIPSRSASGAQAGNVTDTGSTDRPAARQLSRATPLSDLRFTAERKDAKSAADDGLPALLPASLELELPRSSDGRIFREFAAYLGGASNPGPHIRAPPGA</sequence>
<dbReference type="Proteomes" id="UP001055460">
    <property type="component" value="Chromosome"/>
</dbReference>
<name>A0A9Q9D9G1_ENSAD</name>
<evidence type="ECO:0000313" key="3">
    <source>
        <dbReference type="EMBL" id="WFP90986.1"/>
    </source>
</evidence>
<keyword evidence="5" id="KW-1185">Reference proteome</keyword>
<dbReference type="Proteomes" id="UP001214094">
    <property type="component" value="Chromosome"/>
</dbReference>
<evidence type="ECO:0000313" key="2">
    <source>
        <dbReference type="EMBL" id="USJ23603.1"/>
    </source>
</evidence>
<dbReference type="EMBL" id="CP098807">
    <property type="protein sequence ID" value="USJ23603.1"/>
    <property type="molecule type" value="Genomic_DNA"/>
</dbReference>
<dbReference type="AlphaFoldDB" id="A0A9Q9D9G1"/>
<reference evidence="2" key="1">
    <citation type="submission" date="2022-06" db="EMBL/GenBank/DDBJ databases">
        <title>Physiological and biochemical characterization and genomic elucidation of a strain of the genus Ensifer adhaerens M8 that combines arsenic oxidation and chromium reduction.</title>
        <authorList>
            <person name="Li X."/>
            <person name="Yu c."/>
        </authorList>
    </citation>
    <scope>NUCLEOTIDE SEQUENCE</scope>
    <source>
        <strain evidence="2">M8</strain>
    </source>
</reference>